<feature type="compositionally biased region" description="Pro residues" evidence="7">
    <location>
        <begin position="996"/>
        <end position="1011"/>
    </location>
</feature>
<accession>A0A8B8GGQ6</accession>
<feature type="transmembrane region" description="Helical" evidence="8">
    <location>
        <begin position="831"/>
        <end position="850"/>
    </location>
</feature>
<feature type="transmembrane region" description="Helical" evidence="8">
    <location>
        <begin position="457"/>
        <end position="485"/>
    </location>
</feature>
<feature type="region of interest" description="Disordered" evidence="7">
    <location>
        <begin position="884"/>
        <end position="1017"/>
    </location>
</feature>
<evidence type="ECO:0000313" key="10">
    <source>
        <dbReference type="Proteomes" id="UP000694846"/>
    </source>
</evidence>
<evidence type="ECO:0000256" key="2">
    <source>
        <dbReference type="ARBA" id="ARBA00006058"/>
    </source>
</evidence>
<reference evidence="11" key="1">
    <citation type="submission" date="2025-08" db="UniProtKB">
        <authorList>
            <consortium name="RefSeq"/>
        </authorList>
    </citation>
    <scope>IDENTIFICATION</scope>
    <source>
        <tissue evidence="11">Whole body</tissue>
    </source>
</reference>
<evidence type="ECO:0000256" key="7">
    <source>
        <dbReference type="SAM" id="MobiDB-lite"/>
    </source>
</evidence>
<evidence type="ECO:0000256" key="1">
    <source>
        <dbReference type="ARBA" id="ARBA00004141"/>
    </source>
</evidence>
<keyword evidence="5 8" id="KW-0472">Membrane</keyword>
<dbReference type="Proteomes" id="UP000694846">
    <property type="component" value="Unplaced"/>
</dbReference>
<dbReference type="AlphaFoldDB" id="A0A8B8GGQ6"/>
<evidence type="ECO:0000256" key="8">
    <source>
        <dbReference type="SAM" id="Phobius"/>
    </source>
</evidence>
<keyword evidence="9" id="KW-0732">Signal</keyword>
<evidence type="ECO:0000256" key="4">
    <source>
        <dbReference type="ARBA" id="ARBA00022989"/>
    </source>
</evidence>
<dbReference type="RefSeq" id="XP_025422419.1">
    <property type="nucleotide sequence ID" value="XM_025566634.1"/>
</dbReference>
<sequence length="1017" mass="113554">MSSKFGDGRWLILVALLFQLATKSEGNWLKNFAKPKPQLRLMEGVTEHLHNVMPYEQVQFSNPNVSTAYISSTKFQAAGMGHLYFVTNKFIQYILSDQAFPEGFVDVEGGNTIQVDYLSQQWPTLVSHYWASASVLVAGLVFAVLMPLIGLTLCCCRCTGGCGSRSQPFDAKYDSCKRQFYGIILAGLTILISFGVVCTFVSNEYLEDGVKELPSNVKKSLNDTRLFINNTKKEVDNLLVVNFDELEETLTNILEASGEIVKKKLGDVSKASVLTNLTAVVNGLDLIKEDLSNVDSLTRQLQQTALQLDIALKESRITIMNKLDSCRYERTCREILKRFNIQELSLEANFSQILDNDIPKLPDVAATLKNISDFITGDIKEEVMKGQQQFEKVKTIIQNAVNDNIPEIKQNIRQVGNAIKANCEKVDKVLNQVDTTIANSYSPMQQGEGLLKEFSPYRYYVCLGVAITLFLILICLTLGLFCGFCGSRPEGGYHDDCCNKGTGASYLMMAVWLMFLSSAFLMIIALFYFVTGVTTDRIICEPLQNPTPSRVLNIVNRLYDVSTIHDSENQQPRTRLPPSNTDFNISSIIRDCHRNMSLFQVLKMERLIDLNKILEYPKSFSIDEHIDKLVSKIKLEGEIVILTSEAKKQLMRLSKSPLSSINFPAYTHVLGEKITSIDLIQLADALNQTASQLPPSKADIKFSLTNQALYLKVHQNQHVAGMLDISQRLESTAIQLQEHLRFNHSSLRHAVEHLLVEVEQAQHFLYTEGPTIVTKLAKEFGQEFNKHIDQYLERIVNQVREDIGKCWPMSQAYNATIVAGCKKILNPYNGFWMSVGVCSILFMPIIILCVKLASLYQKSDPYPGPLVEAEYLYDAYADRENIPLASANHKKKNVRNKPRKKVTTTPCGNRSSNIPTGYENMSNPEITGNSSANESRHPGHGGSVDYSAHLGRANIVVPSTSPSGGLPEAPPKPTWDFPNGGPPHYQNPISSEYERPPPYYYPGPSGPPGAPPESQSS</sequence>
<feature type="compositionally biased region" description="Basic residues" evidence="7">
    <location>
        <begin position="888"/>
        <end position="902"/>
    </location>
</feature>
<organism evidence="10 11">
    <name type="scientific">Sipha flava</name>
    <name type="common">yellow sugarcane aphid</name>
    <dbReference type="NCBI Taxonomy" id="143950"/>
    <lineage>
        <taxon>Eukaryota</taxon>
        <taxon>Metazoa</taxon>
        <taxon>Ecdysozoa</taxon>
        <taxon>Arthropoda</taxon>
        <taxon>Hexapoda</taxon>
        <taxon>Insecta</taxon>
        <taxon>Pterygota</taxon>
        <taxon>Neoptera</taxon>
        <taxon>Paraneoptera</taxon>
        <taxon>Hemiptera</taxon>
        <taxon>Sternorrhyncha</taxon>
        <taxon>Aphidomorpha</taxon>
        <taxon>Aphidoidea</taxon>
        <taxon>Aphididae</taxon>
        <taxon>Sipha</taxon>
    </lineage>
</organism>
<keyword evidence="10" id="KW-1185">Reference proteome</keyword>
<name>A0A8B8GGQ6_9HEMI</name>
<evidence type="ECO:0000256" key="3">
    <source>
        <dbReference type="ARBA" id="ARBA00022692"/>
    </source>
</evidence>
<gene>
    <name evidence="11" type="primary">LOC112692088</name>
</gene>
<feature type="transmembrane region" description="Helical" evidence="8">
    <location>
        <begin position="129"/>
        <end position="159"/>
    </location>
</feature>
<protein>
    <submittedName>
        <fullName evidence="11">Prominin-like protein isoform X1</fullName>
    </submittedName>
</protein>
<dbReference type="PANTHER" id="PTHR22730">
    <property type="entry name" value="PROMININ PROM PROTEIN"/>
    <property type="match status" value="1"/>
</dbReference>
<dbReference type="PANTHER" id="PTHR22730:SF1">
    <property type="entry name" value="PROMININ-LIKE PROTEIN"/>
    <property type="match status" value="1"/>
</dbReference>
<comment type="subcellular location">
    <subcellularLocation>
        <location evidence="1">Membrane</location>
        <topology evidence="1">Multi-pass membrane protein</topology>
    </subcellularLocation>
</comment>
<keyword evidence="3 8" id="KW-0812">Transmembrane</keyword>
<feature type="compositionally biased region" description="Polar residues" evidence="7">
    <location>
        <begin position="903"/>
        <end position="933"/>
    </location>
</feature>
<dbReference type="OrthoDB" id="6229420at2759"/>
<evidence type="ECO:0000256" key="6">
    <source>
        <dbReference type="ARBA" id="ARBA00023180"/>
    </source>
</evidence>
<feature type="chain" id="PRO_5034264009" evidence="9">
    <location>
        <begin position="27"/>
        <end position="1017"/>
    </location>
</feature>
<feature type="transmembrane region" description="Helical" evidence="8">
    <location>
        <begin position="180"/>
        <end position="202"/>
    </location>
</feature>
<feature type="signal peptide" evidence="9">
    <location>
        <begin position="1"/>
        <end position="26"/>
    </location>
</feature>
<comment type="similarity">
    <text evidence="2">Belongs to the prominin family.</text>
</comment>
<dbReference type="GeneID" id="112692088"/>
<dbReference type="GO" id="GO:0016020">
    <property type="term" value="C:membrane"/>
    <property type="evidence" value="ECO:0007669"/>
    <property type="project" value="UniProtKB-SubCell"/>
</dbReference>
<dbReference type="InterPro" id="IPR008795">
    <property type="entry name" value="Prominin"/>
</dbReference>
<feature type="transmembrane region" description="Helical" evidence="8">
    <location>
        <begin position="506"/>
        <end position="530"/>
    </location>
</feature>
<proteinExistence type="inferred from homology"/>
<dbReference type="Pfam" id="PF05478">
    <property type="entry name" value="Prominin"/>
    <property type="match status" value="1"/>
</dbReference>
<keyword evidence="6" id="KW-0325">Glycoprotein</keyword>
<evidence type="ECO:0000256" key="5">
    <source>
        <dbReference type="ARBA" id="ARBA00023136"/>
    </source>
</evidence>
<evidence type="ECO:0000313" key="11">
    <source>
        <dbReference type="RefSeq" id="XP_025422419.1"/>
    </source>
</evidence>
<keyword evidence="4 8" id="KW-1133">Transmembrane helix</keyword>
<evidence type="ECO:0000256" key="9">
    <source>
        <dbReference type="SAM" id="SignalP"/>
    </source>
</evidence>